<proteinExistence type="predicted"/>
<keyword evidence="2" id="KW-1185">Reference proteome</keyword>
<gene>
    <name evidence="1" type="ORF">LNINA_LOCUS4363</name>
</gene>
<accession>A0AAV1J697</accession>
<name>A0AAV1J697_9NEOP</name>
<evidence type="ECO:0000313" key="1">
    <source>
        <dbReference type="EMBL" id="CAK1544639.1"/>
    </source>
</evidence>
<comment type="caution">
    <text evidence="1">The sequence shown here is derived from an EMBL/GenBank/DDBJ whole genome shotgun (WGS) entry which is preliminary data.</text>
</comment>
<evidence type="ECO:0000313" key="2">
    <source>
        <dbReference type="Proteomes" id="UP001497472"/>
    </source>
</evidence>
<dbReference type="Proteomes" id="UP001497472">
    <property type="component" value="Unassembled WGS sequence"/>
</dbReference>
<dbReference type="EMBL" id="CAVLEF010000005">
    <property type="protein sequence ID" value="CAK1544639.1"/>
    <property type="molecule type" value="Genomic_DNA"/>
</dbReference>
<reference evidence="1 2" key="1">
    <citation type="submission" date="2023-11" db="EMBL/GenBank/DDBJ databases">
        <authorList>
            <person name="Okamura Y."/>
        </authorList>
    </citation>
    <scope>NUCLEOTIDE SEQUENCE [LARGE SCALE GENOMIC DNA]</scope>
</reference>
<sequence>MVNLNKLLELETSSPMLPRNHHNWGSRYGRSREEMKKMPIGLLQLEEQARRTVTLMEKHGSQSERNYHVAMDLVRLQHNLNFIVLCEKCNGPHINDEMLAPER</sequence>
<organism evidence="1 2">
    <name type="scientific">Leptosia nina</name>
    <dbReference type="NCBI Taxonomy" id="320188"/>
    <lineage>
        <taxon>Eukaryota</taxon>
        <taxon>Metazoa</taxon>
        <taxon>Ecdysozoa</taxon>
        <taxon>Arthropoda</taxon>
        <taxon>Hexapoda</taxon>
        <taxon>Insecta</taxon>
        <taxon>Pterygota</taxon>
        <taxon>Neoptera</taxon>
        <taxon>Endopterygota</taxon>
        <taxon>Lepidoptera</taxon>
        <taxon>Glossata</taxon>
        <taxon>Ditrysia</taxon>
        <taxon>Papilionoidea</taxon>
        <taxon>Pieridae</taxon>
        <taxon>Pierinae</taxon>
        <taxon>Leptosia</taxon>
    </lineage>
</organism>
<dbReference type="AlphaFoldDB" id="A0AAV1J697"/>
<protein>
    <submittedName>
        <fullName evidence="1">Uncharacterized protein</fullName>
    </submittedName>
</protein>